<feature type="transmembrane region" description="Helical" evidence="2">
    <location>
        <begin position="246"/>
        <end position="267"/>
    </location>
</feature>
<dbReference type="Proteomes" id="UP001165160">
    <property type="component" value="Unassembled WGS sequence"/>
</dbReference>
<evidence type="ECO:0000256" key="2">
    <source>
        <dbReference type="SAM" id="Phobius"/>
    </source>
</evidence>
<accession>A0A9W7C3J5</accession>
<feature type="transmembrane region" description="Helical" evidence="2">
    <location>
        <begin position="150"/>
        <end position="170"/>
    </location>
</feature>
<sequence length="439" mass="47796">MDSNPLPLLQGSSFWVYVGVTLTTLYTILNILAALTGSSNKIYGPLSSLALPVVLICYEKTSEELVETVGVVGFLCATVCVISEVYSVSKAQSQKLSESANGNRAPESAPNEERPVSEIDGGHVVISILMTSSYTVLNMSYAVLMQDWTWIIAFMLMPLASTSMVMSFMMKPKRTDAKYKTFLLLHFLSFTVLSELGTIVGNFRTGHDTYVYSLVLKVPFWVVLWRELSKRRIYAAKLNPAELSSFLCNSVLVKGLSAMGPIVFFAFETVSCLISQGDLHSSKCQGTSSASMYLSMYLWVLFTLSISRSALPKSAQKATAVTYSDMASLKNLPPWQKFQGLLLSLACFFSLFLFSVLGVETERTDLSLIAGGGGAICMGAVVMIGLTRGAAPMRPGRNVEGGEEERKGDWGMSPIEKGRSDRAISASEIEEGMVLASMI</sequence>
<feature type="transmembrane region" description="Helical" evidence="2">
    <location>
        <begin position="209"/>
        <end position="225"/>
    </location>
</feature>
<keyword evidence="4" id="KW-1185">Reference proteome</keyword>
<proteinExistence type="predicted"/>
<dbReference type="AlphaFoldDB" id="A0A9W7C3J5"/>
<keyword evidence="2" id="KW-0812">Transmembrane</keyword>
<feature type="transmembrane region" description="Helical" evidence="2">
    <location>
        <begin position="182"/>
        <end position="203"/>
    </location>
</feature>
<dbReference type="EMBL" id="BRXX01000203">
    <property type="protein sequence ID" value="GMH97598.1"/>
    <property type="molecule type" value="Genomic_DNA"/>
</dbReference>
<reference evidence="4" key="1">
    <citation type="journal article" date="2023" name="Commun. Biol.">
        <title>Genome analysis of Parmales, the sister group of diatoms, reveals the evolutionary specialization of diatoms from phago-mixotrophs to photoautotrophs.</title>
        <authorList>
            <person name="Ban H."/>
            <person name="Sato S."/>
            <person name="Yoshikawa S."/>
            <person name="Yamada K."/>
            <person name="Nakamura Y."/>
            <person name="Ichinomiya M."/>
            <person name="Sato N."/>
            <person name="Blanc-Mathieu R."/>
            <person name="Endo H."/>
            <person name="Kuwata A."/>
            <person name="Ogata H."/>
        </authorList>
    </citation>
    <scope>NUCLEOTIDE SEQUENCE [LARGE SCALE GENOMIC DNA]</scope>
    <source>
        <strain evidence="4">NIES 3699</strain>
    </source>
</reference>
<evidence type="ECO:0000313" key="3">
    <source>
        <dbReference type="EMBL" id="GMH97598.1"/>
    </source>
</evidence>
<feature type="transmembrane region" description="Helical" evidence="2">
    <location>
        <begin position="14"/>
        <end position="35"/>
    </location>
</feature>
<keyword evidence="2" id="KW-0472">Membrane</keyword>
<name>A0A9W7C3J5_9STRA</name>
<feature type="transmembrane region" description="Helical" evidence="2">
    <location>
        <begin position="287"/>
        <end position="307"/>
    </location>
</feature>
<evidence type="ECO:0000256" key="1">
    <source>
        <dbReference type="SAM" id="MobiDB-lite"/>
    </source>
</evidence>
<feature type="transmembrane region" description="Helical" evidence="2">
    <location>
        <begin position="124"/>
        <end position="144"/>
    </location>
</feature>
<feature type="region of interest" description="Disordered" evidence="1">
    <location>
        <begin position="395"/>
        <end position="414"/>
    </location>
</feature>
<gene>
    <name evidence="3" type="ORF">TrVE_jg1605</name>
</gene>
<comment type="caution">
    <text evidence="3">The sequence shown here is derived from an EMBL/GenBank/DDBJ whole genome shotgun (WGS) entry which is preliminary data.</text>
</comment>
<protein>
    <submittedName>
        <fullName evidence="3">Uncharacterized protein</fullName>
    </submittedName>
</protein>
<feature type="transmembrane region" description="Helical" evidence="2">
    <location>
        <begin position="340"/>
        <end position="360"/>
    </location>
</feature>
<keyword evidence="2" id="KW-1133">Transmembrane helix</keyword>
<evidence type="ECO:0000313" key="4">
    <source>
        <dbReference type="Proteomes" id="UP001165160"/>
    </source>
</evidence>
<feature type="transmembrane region" description="Helical" evidence="2">
    <location>
        <begin position="366"/>
        <end position="387"/>
    </location>
</feature>
<organism evidence="3 4">
    <name type="scientific">Triparma verrucosa</name>
    <dbReference type="NCBI Taxonomy" id="1606542"/>
    <lineage>
        <taxon>Eukaryota</taxon>
        <taxon>Sar</taxon>
        <taxon>Stramenopiles</taxon>
        <taxon>Ochrophyta</taxon>
        <taxon>Bolidophyceae</taxon>
        <taxon>Parmales</taxon>
        <taxon>Triparmaceae</taxon>
        <taxon>Triparma</taxon>
    </lineage>
</organism>